<keyword evidence="12" id="KW-0325">Glycoprotein</keyword>
<dbReference type="Gene3D" id="2.60.120.10">
    <property type="entry name" value="Jelly Rolls"/>
    <property type="match status" value="1"/>
</dbReference>
<feature type="transmembrane region" description="Helical" evidence="16">
    <location>
        <begin position="659"/>
        <end position="683"/>
    </location>
</feature>
<evidence type="ECO:0000256" key="11">
    <source>
        <dbReference type="ARBA" id="ARBA00023157"/>
    </source>
</evidence>
<keyword evidence="9" id="KW-0406">Ion transport</keyword>
<dbReference type="InterPro" id="IPR007110">
    <property type="entry name" value="Ig-like_dom"/>
</dbReference>
<dbReference type="PROSITE" id="PS50835">
    <property type="entry name" value="IG_LIKE"/>
    <property type="match status" value="3"/>
</dbReference>
<dbReference type="InterPro" id="IPR018488">
    <property type="entry name" value="cNMP-bd_CS"/>
</dbReference>
<evidence type="ECO:0000256" key="5">
    <source>
        <dbReference type="ARBA" id="ARBA00022692"/>
    </source>
</evidence>
<feature type="domain" description="Ig-like" evidence="18">
    <location>
        <begin position="25"/>
        <end position="114"/>
    </location>
</feature>
<reference evidence="19" key="1">
    <citation type="journal article" date="2021" name="Cell">
        <title>Tracing the genetic footprints of vertebrate landing in non-teleost ray-finned fishes.</title>
        <authorList>
            <person name="Bi X."/>
            <person name="Wang K."/>
            <person name="Yang L."/>
            <person name="Pan H."/>
            <person name="Jiang H."/>
            <person name="Wei Q."/>
            <person name="Fang M."/>
            <person name="Yu H."/>
            <person name="Zhu C."/>
            <person name="Cai Y."/>
            <person name="He Y."/>
            <person name="Gan X."/>
            <person name="Zeng H."/>
            <person name="Yu D."/>
            <person name="Zhu Y."/>
            <person name="Jiang H."/>
            <person name="Qiu Q."/>
            <person name="Yang H."/>
            <person name="Zhang Y.E."/>
            <person name="Wang W."/>
            <person name="Zhu M."/>
            <person name="He S."/>
            <person name="Zhang G."/>
        </authorList>
    </citation>
    <scope>NUCLEOTIDE SEQUENCE</scope>
    <source>
        <strain evidence="19">Allg_001</strain>
    </source>
</reference>
<dbReference type="GO" id="GO:0035725">
    <property type="term" value="P:sodium ion transmembrane transport"/>
    <property type="evidence" value="ECO:0007669"/>
    <property type="project" value="TreeGrafter"/>
</dbReference>
<evidence type="ECO:0000256" key="9">
    <source>
        <dbReference type="ARBA" id="ARBA00023065"/>
    </source>
</evidence>
<feature type="compositionally biased region" description="Polar residues" evidence="15">
    <location>
        <begin position="1240"/>
        <end position="1261"/>
    </location>
</feature>
<dbReference type="FunFam" id="2.60.40.10:FF:000387">
    <property type="entry name" value="Neuroplastin b"/>
    <property type="match status" value="1"/>
</dbReference>
<dbReference type="InterPro" id="IPR000595">
    <property type="entry name" value="cNMP-bd_dom"/>
</dbReference>
<keyword evidence="8 16" id="KW-1133">Transmembrane helix</keyword>
<dbReference type="InterPro" id="IPR013621">
    <property type="entry name" value="Ion_trans_N"/>
</dbReference>
<dbReference type="PROSITE" id="PS50042">
    <property type="entry name" value="CNMP_BINDING_3"/>
    <property type="match status" value="1"/>
</dbReference>
<dbReference type="SUPFAM" id="SSF48726">
    <property type="entry name" value="Immunoglobulin"/>
    <property type="match status" value="2"/>
</dbReference>
<evidence type="ECO:0000313" key="20">
    <source>
        <dbReference type="Proteomes" id="UP000736164"/>
    </source>
</evidence>
<dbReference type="Gene3D" id="1.10.287.630">
    <property type="entry name" value="Helix hairpin bin"/>
    <property type="match status" value="1"/>
</dbReference>
<keyword evidence="7" id="KW-0631">Potassium channel</keyword>
<keyword evidence="13" id="KW-1071">Ligand-gated ion channel</keyword>
<evidence type="ECO:0000313" key="19">
    <source>
        <dbReference type="EMBL" id="MBN3323042.1"/>
    </source>
</evidence>
<accession>A0A8J7P091</accession>
<keyword evidence="13" id="KW-0407">Ion channel</keyword>
<keyword evidence="20" id="KW-1185">Reference proteome</keyword>
<keyword evidence="3" id="KW-0813">Transport</keyword>
<dbReference type="FunFam" id="2.60.120.10:FF:000007">
    <property type="entry name" value="Putative potassium/sodium hyperpolarization-activated cyclic nucleotide-gated channel 2"/>
    <property type="match status" value="1"/>
</dbReference>
<keyword evidence="10 16" id="KW-0472">Membrane</keyword>
<dbReference type="Gene3D" id="2.60.40.10">
    <property type="entry name" value="Immunoglobulins"/>
    <property type="match status" value="3"/>
</dbReference>
<evidence type="ECO:0000256" key="8">
    <source>
        <dbReference type="ARBA" id="ARBA00022989"/>
    </source>
</evidence>
<keyword evidence="7" id="KW-0633">Potassium transport</keyword>
<proteinExistence type="predicted"/>
<dbReference type="InterPro" id="IPR005821">
    <property type="entry name" value="Ion_trans_dom"/>
</dbReference>
<dbReference type="SMART" id="SM00100">
    <property type="entry name" value="cNMP"/>
    <property type="match status" value="1"/>
</dbReference>
<dbReference type="Pfam" id="PF00520">
    <property type="entry name" value="Ion_trans"/>
    <property type="match status" value="1"/>
</dbReference>
<feature type="domain" description="Ig-like" evidence="18">
    <location>
        <begin position="128"/>
        <end position="196"/>
    </location>
</feature>
<feature type="compositionally biased region" description="Low complexity" evidence="15">
    <location>
        <begin position="533"/>
        <end position="547"/>
    </location>
</feature>
<dbReference type="GO" id="GO:0030424">
    <property type="term" value="C:axon"/>
    <property type="evidence" value="ECO:0007669"/>
    <property type="project" value="TreeGrafter"/>
</dbReference>
<dbReference type="CDD" id="cd00096">
    <property type="entry name" value="Ig"/>
    <property type="match status" value="1"/>
</dbReference>
<dbReference type="SMART" id="SM00408">
    <property type="entry name" value="IGc2"/>
    <property type="match status" value="1"/>
</dbReference>
<dbReference type="GO" id="GO:0030425">
    <property type="term" value="C:dendrite"/>
    <property type="evidence" value="ECO:0007669"/>
    <property type="project" value="TreeGrafter"/>
</dbReference>
<feature type="region of interest" description="Disordered" evidence="15">
    <location>
        <begin position="475"/>
        <end position="583"/>
    </location>
</feature>
<evidence type="ECO:0000259" key="18">
    <source>
        <dbReference type="PROSITE" id="PS50835"/>
    </source>
</evidence>
<dbReference type="InterPro" id="IPR003599">
    <property type="entry name" value="Ig_sub"/>
</dbReference>
<comment type="subcellular location">
    <subcellularLocation>
        <location evidence="2">Cell membrane</location>
        <topology evidence="2">Multi-pass membrane protein</topology>
    </subcellularLocation>
    <subcellularLocation>
        <location evidence="1">Cell membrane</location>
        <topology evidence="1">Single-pass type I membrane protein</topology>
    </subcellularLocation>
</comment>
<keyword evidence="14" id="KW-0393">Immunoglobulin domain</keyword>
<dbReference type="InterPro" id="IPR051413">
    <property type="entry name" value="K/Na_HCN_channel"/>
</dbReference>
<feature type="compositionally biased region" description="Gly residues" evidence="15">
    <location>
        <begin position="418"/>
        <end position="436"/>
    </location>
</feature>
<evidence type="ECO:0000256" key="2">
    <source>
        <dbReference type="ARBA" id="ARBA00004651"/>
    </source>
</evidence>
<evidence type="ECO:0000256" key="4">
    <source>
        <dbReference type="ARBA" id="ARBA00022475"/>
    </source>
</evidence>
<dbReference type="Pfam" id="PF08412">
    <property type="entry name" value="Ion_trans_N"/>
    <property type="match status" value="1"/>
</dbReference>
<feature type="region of interest" description="Disordered" evidence="15">
    <location>
        <begin position="415"/>
        <end position="445"/>
    </location>
</feature>
<feature type="compositionally biased region" description="Low complexity" evidence="15">
    <location>
        <begin position="1291"/>
        <end position="1304"/>
    </location>
</feature>
<dbReference type="GO" id="GO:0098855">
    <property type="term" value="C:HCN channel complex"/>
    <property type="evidence" value="ECO:0007669"/>
    <property type="project" value="TreeGrafter"/>
</dbReference>
<feature type="domain" description="Cyclic nucleotide-binding" evidence="17">
    <location>
        <begin position="1038"/>
        <end position="1144"/>
    </location>
</feature>
<name>A0A8J7P091_ATRSP</name>
<feature type="compositionally biased region" description="Gly residues" evidence="15">
    <location>
        <begin position="490"/>
        <end position="499"/>
    </location>
</feature>
<feature type="compositionally biased region" description="Polar residues" evidence="15">
    <location>
        <begin position="555"/>
        <end position="574"/>
    </location>
</feature>
<feature type="transmembrane region" description="Helical" evidence="16">
    <location>
        <begin position="907"/>
        <end position="925"/>
    </location>
</feature>
<dbReference type="InterPro" id="IPR013151">
    <property type="entry name" value="Immunoglobulin_dom"/>
</dbReference>
<dbReference type="FunFam" id="1.10.287.630:FF:000002">
    <property type="entry name" value="Potassium/sodium hyperpolarization-activated cyclic nucleotide-gated channel 4"/>
    <property type="match status" value="1"/>
</dbReference>
<dbReference type="FunFam" id="2.60.40.10:FF:000291">
    <property type="entry name" value="Neuroplastin b"/>
    <property type="match status" value="1"/>
</dbReference>
<gene>
    <name evidence="19" type="primary">Hcn2</name>
    <name evidence="19" type="ORF">GTO95_0013563</name>
</gene>
<dbReference type="InterPro" id="IPR013783">
    <property type="entry name" value="Ig-like_fold"/>
</dbReference>
<organism evidence="19 20">
    <name type="scientific">Atractosteus spatula</name>
    <name type="common">Alligator gar</name>
    <name type="synonym">Lepisosteus spatula</name>
    <dbReference type="NCBI Taxonomy" id="7917"/>
    <lineage>
        <taxon>Eukaryota</taxon>
        <taxon>Metazoa</taxon>
        <taxon>Chordata</taxon>
        <taxon>Craniata</taxon>
        <taxon>Vertebrata</taxon>
        <taxon>Euteleostomi</taxon>
        <taxon>Actinopterygii</taxon>
        <taxon>Neopterygii</taxon>
        <taxon>Holostei</taxon>
        <taxon>Semionotiformes</taxon>
        <taxon>Lepisosteidae</taxon>
        <taxon>Atractosteus</taxon>
    </lineage>
</organism>
<evidence type="ECO:0000256" key="7">
    <source>
        <dbReference type="ARBA" id="ARBA00022826"/>
    </source>
</evidence>
<dbReference type="SMART" id="SM00409">
    <property type="entry name" value="IG"/>
    <property type="match status" value="3"/>
</dbReference>
<keyword evidence="6" id="KW-0732">Signal</keyword>
<evidence type="ECO:0000256" key="1">
    <source>
        <dbReference type="ARBA" id="ARBA00004251"/>
    </source>
</evidence>
<feature type="transmembrane region" description="Helical" evidence="16">
    <location>
        <begin position="937"/>
        <end position="960"/>
    </location>
</feature>
<keyword evidence="4" id="KW-1003">Cell membrane</keyword>
<evidence type="ECO:0000256" key="10">
    <source>
        <dbReference type="ARBA" id="ARBA00023136"/>
    </source>
</evidence>
<evidence type="ECO:0000256" key="16">
    <source>
        <dbReference type="SAM" id="Phobius"/>
    </source>
</evidence>
<evidence type="ECO:0000256" key="6">
    <source>
        <dbReference type="ARBA" id="ARBA00022729"/>
    </source>
</evidence>
<dbReference type="CDD" id="cd00038">
    <property type="entry name" value="CAP_ED"/>
    <property type="match status" value="1"/>
</dbReference>
<dbReference type="InterPro" id="IPR003598">
    <property type="entry name" value="Ig_sub2"/>
</dbReference>
<feature type="transmembrane region" description="Helical" evidence="16">
    <location>
        <begin position="861"/>
        <end position="881"/>
    </location>
</feature>
<dbReference type="PANTHER" id="PTHR45689">
    <property type="entry name" value="I[[H]] CHANNEL, ISOFORM E"/>
    <property type="match status" value="1"/>
</dbReference>
<feature type="transmembrane region" description="Helical" evidence="16">
    <location>
        <begin position="317"/>
        <end position="338"/>
    </location>
</feature>
<dbReference type="InterPro" id="IPR036179">
    <property type="entry name" value="Ig-like_dom_sf"/>
</dbReference>
<dbReference type="EMBL" id="JAAWVO010062597">
    <property type="protein sequence ID" value="MBN3323042.1"/>
    <property type="molecule type" value="Genomic_DNA"/>
</dbReference>
<dbReference type="PRINTS" id="PR01856">
    <property type="entry name" value="BASIGIN"/>
</dbReference>
<dbReference type="PROSITE" id="PS00888">
    <property type="entry name" value="CNMP_BINDING_1"/>
    <property type="match status" value="1"/>
</dbReference>
<evidence type="ECO:0000256" key="3">
    <source>
        <dbReference type="ARBA" id="ARBA00022448"/>
    </source>
</evidence>
<evidence type="ECO:0000259" key="17">
    <source>
        <dbReference type="PROSITE" id="PS50042"/>
    </source>
</evidence>
<dbReference type="PANTHER" id="PTHR45689:SF11">
    <property type="entry name" value="POTASSIUM_SODIUM HYPERPOLARIZATION-ACTIVATED CYCLIC NUCLEOTIDE-GATED CHANNEL 2"/>
    <property type="match status" value="1"/>
</dbReference>
<feature type="non-terminal residue" evidence="19">
    <location>
        <position position="1"/>
    </location>
</feature>
<dbReference type="GO" id="GO:0005249">
    <property type="term" value="F:voltage-gated potassium channel activity"/>
    <property type="evidence" value="ECO:0007669"/>
    <property type="project" value="TreeGrafter"/>
</dbReference>
<keyword evidence="7" id="KW-0630">Potassium</keyword>
<evidence type="ECO:0000256" key="12">
    <source>
        <dbReference type="ARBA" id="ARBA00023180"/>
    </source>
</evidence>
<evidence type="ECO:0000256" key="13">
    <source>
        <dbReference type="ARBA" id="ARBA00023286"/>
    </source>
</evidence>
<dbReference type="GO" id="GO:0003254">
    <property type="term" value="P:regulation of membrane depolarization"/>
    <property type="evidence" value="ECO:0007669"/>
    <property type="project" value="TreeGrafter"/>
</dbReference>
<feature type="region of interest" description="Disordered" evidence="15">
    <location>
        <begin position="347"/>
        <end position="386"/>
    </location>
</feature>
<feature type="transmembrane region" description="Helical" evidence="16">
    <location>
        <begin position="689"/>
        <end position="708"/>
    </location>
</feature>
<feature type="domain" description="Ig-like" evidence="18">
    <location>
        <begin position="214"/>
        <end position="310"/>
    </location>
</feature>
<evidence type="ECO:0000256" key="14">
    <source>
        <dbReference type="ARBA" id="ARBA00023319"/>
    </source>
</evidence>
<protein>
    <submittedName>
        <fullName evidence="19">HCN2 protein</fullName>
    </submittedName>
</protein>
<keyword evidence="5 16" id="KW-0812">Transmembrane</keyword>
<feature type="region of interest" description="Disordered" evidence="15">
    <location>
        <begin position="1240"/>
        <end position="1331"/>
    </location>
</feature>
<sequence length="1331" mass="146342">MHRLACWASAGFVKSPLSQMKLTEDSAELHCEVTGNPIPEVQWWFVEGEEPNETFTQLFDGARQERVRINATYILHATSAVYLANLTLGDSGTYECRASNDPDRNDLRKTPRIKWIRSQANVLVFEPPPISTSSVALGDNTTLLSCNLTSPPSPVKGHYWAKDGKKLKDTEDGNTDQSMTHVVKTSESDAGGIYTCVFLTTPEANGTIEVKTKPQAKAYKHSEHGNERDKGALTCVGHGYPLPTTWSWYMMQDDEKKAIVNGTSDKYEVKSTPEKTTLYIDNLDMELDMGNYFCYAENEIGNSTDKIFLRVRSRLAALWPFLGIVAEVIILVTIIFIYEKRRKPDEIVDDGAGSIPGQRERPRVQFGSIRMKDFTPGGGAASTASKNSNNNELCLLPGESSALAAAAAATTTSAATGQGDGVGLAPRGGGGDGAPGAAGVAAAAAAGGGGGGCNSTAASTGMKCNKNGDCRRDPAATGSLSSIISKQEKQGGGGGGGSGAEDRRKSGASNSATAGMDGTTTPAGSLSQGLGGETASPGAAAATAPGVADKKDSRVSFSNAPSRKASSSVYGPGQSQPPQPRNSVQFVKSEDGTQIVAEDGEQRGSQASFMQRQFSAMLQPGVNKFSLRMFGSQKAVEREQERVKSAGNWIIHPYSDFRFYWDFTMLLFMVGNLIIIPVGITFFKDETTAPWIIFNVVSDTFFLMDLVLNFRTGIVIEDNTEIILDPKKIKKKYLKTWFVVDFVSSIPVDYIFLIVEKGIDSEVYKTARALRIVRFTKILSLLRLLRLSRLIRYIHQWEECHRLPPPMDIPLLPPMREGHVSKEVNQEEYASFTYYGIFVFAWEQTGIFHMTYDLASAVMRIFNLIGMMLLLCHWDGCLQFLVPMLQDFPSDCWVSLNKMVNNTWSELYSFALFKAMSHMLCIGYGRQAPESMSDIWLTMLSMIVGATCYAMFIGHATALIQSLDSSRRQYQEKYKQVEQYMSFHKLPADFRQKIHDYYEHRYQGKMFDEESILGELNEPLREEIVNFNCRKLVASMPLFANADPNFVTAMLTKLRFEVFQPGDYIIREGTIGKKMYFIQHGVVSVLTKGNMGMKLSDGSYFGEICLLTRGRRTASVRADTYCRLYSLSVDNFNEVLEEYPMMRRAFETVAIDRLDRIGKKNSILMHKVQHDLNSGVFNNRENEIIQEIVKYDREMAQQPPVSSAIATLQQAVAMSFCPQMASPLVGSVALQSPRMVRRFQSTRVSSTSIGPPQTHPGTPVSSGYRGPGPQRVVLPHQMSVASYPPTPPSGAAPGMGAGTAPAPGDSGTPKKDSVVSLPDTDLAKSRLSSNL</sequence>
<dbReference type="Gene3D" id="1.10.287.70">
    <property type="match status" value="1"/>
</dbReference>
<feature type="compositionally biased region" description="Polar residues" evidence="15">
    <location>
        <begin position="507"/>
        <end position="528"/>
    </location>
</feature>
<evidence type="ECO:0000256" key="15">
    <source>
        <dbReference type="SAM" id="MobiDB-lite"/>
    </source>
</evidence>
<dbReference type="Pfam" id="PF00027">
    <property type="entry name" value="cNMP_binding"/>
    <property type="match status" value="1"/>
</dbReference>
<dbReference type="InterPro" id="IPR018490">
    <property type="entry name" value="cNMP-bd_dom_sf"/>
</dbReference>
<keyword evidence="11" id="KW-1015">Disulfide bond</keyword>
<feature type="non-terminal residue" evidence="19">
    <location>
        <position position="1331"/>
    </location>
</feature>
<dbReference type="SUPFAM" id="SSF81324">
    <property type="entry name" value="Voltage-gated potassium channels"/>
    <property type="match status" value="1"/>
</dbReference>
<dbReference type="Pfam" id="PF00047">
    <property type="entry name" value="ig"/>
    <property type="match status" value="1"/>
</dbReference>
<dbReference type="Proteomes" id="UP000736164">
    <property type="component" value="Unassembled WGS sequence"/>
</dbReference>
<comment type="caution">
    <text evidence="19">The sequence shown here is derived from an EMBL/GenBank/DDBJ whole genome shotgun (WGS) entry which is preliminary data.</text>
</comment>
<dbReference type="Pfam" id="PF13927">
    <property type="entry name" value="Ig_3"/>
    <property type="match status" value="2"/>
</dbReference>
<dbReference type="InterPro" id="IPR014710">
    <property type="entry name" value="RmlC-like_jellyroll"/>
</dbReference>
<dbReference type="SUPFAM" id="SSF51206">
    <property type="entry name" value="cAMP-binding domain-like"/>
    <property type="match status" value="1"/>
</dbReference>